<gene>
    <name evidence="3" type="ORF">MiSe_68530</name>
</gene>
<dbReference type="Pfam" id="PF00144">
    <property type="entry name" value="Beta-lactamase"/>
    <property type="match status" value="1"/>
</dbReference>
<evidence type="ECO:0000259" key="1">
    <source>
        <dbReference type="Pfam" id="PF00144"/>
    </source>
</evidence>
<dbReference type="AlphaFoldDB" id="A0AAV3WLQ1"/>
<proteinExistence type="predicted"/>
<evidence type="ECO:0000259" key="2">
    <source>
        <dbReference type="Pfam" id="PF11954"/>
    </source>
</evidence>
<dbReference type="PANTHER" id="PTHR46825:SF15">
    <property type="entry name" value="BETA-LACTAMASE-RELATED DOMAIN-CONTAINING PROTEIN"/>
    <property type="match status" value="1"/>
</dbReference>
<sequence>MQGLSEFINHTMPEWNVPGLAIAIVKDNQIIFGEGFGLRDIKNNLKVTPKTLFAIGSCTKAFTTMAMGILVDRGQLDWDKPVRNYLPTFKLYDSYASEHITPRDLVTHRSGLPRHDAMWYRTHFTREEIINRLQYLEPTHELRTVFQYNNLMYLAAGYLVGEIAGCTWEEFVQREILQTLGMVNSNFSVEASQKTDDFACPYLHKNEEVKEIPFLNIDVVGPAGCINSNITEMAQWLLLHLNGGKVGDKQMISPSNLTQMYTPQIVEPNPQEEREVLNPSYGLGWAIYAYRGYKIVQHGGGIDGFSALTTLLPQDNIGVVVLTNLNASPLHSIVTYYVCDRLLNLEPVAWNDRRKERVAKGKESTTKAKEKIAAECKPGTQPSHPLEDYTGNYEHPAYGIISVELKDDNLISTYNSIVSQLQHYHYDTFASYSEVGEMFDMPPELISFVTDKKGDVTSLYVPMEPILKDAVFTRMPEKSMTEVSFLAKFVGEYELAGETLTISLRGERLIASLTGQPDYELVPYKDSEFNLKGLSGFSIKFTQDAAGIVTEAVMIQPNGVFTATKKTSRDW</sequence>
<dbReference type="InterPro" id="IPR021860">
    <property type="entry name" value="Peptidase_S12_Pab87-rel_C"/>
</dbReference>
<comment type="caution">
    <text evidence="3">The sequence shown here is derived from an EMBL/GenBank/DDBJ whole genome shotgun (WGS) entry which is preliminary data.</text>
</comment>
<dbReference type="EMBL" id="BLAY01000145">
    <property type="protein sequence ID" value="GET42039.1"/>
    <property type="molecule type" value="Genomic_DNA"/>
</dbReference>
<keyword evidence="4" id="KW-1185">Reference proteome</keyword>
<dbReference type="Proteomes" id="UP001050975">
    <property type="component" value="Unassembled WGS sequence"/>
</dbReference>
<reference evidence="3" key="1">
    <citation type="submission" date="2019-10" db="EMBL/GenBank/DDBJ databases">
        <title>Draft genome sequece of Microseira wollei NIES-4236.</title>
        <authorList>
            <person name="Yamaguchi H."/>
            <person name="Suzuki S."/>
            <person name="Kawachi M."/>
        </authorList>
    </citation>
    <scope>NUCLEOTIDE SEQUENCE</scope>
    <source>
        <strain evidence="3">NIES-4236</strain>
    </source>
</reference>
<feature type="domain" description="Beta-lactamase-related" evidence="1">
    <location>
        <begin position="12"/>
        <end position="328"/>
    </location>
</feature>
<dbReference type="InterPro" id="IPR001466">
    <property type="entry name" value="Beta-lactam-related"/>
</dbReference>
<feature type="domain" description="Peptidase S12 Pab87-related C-terminal" evidence="2">
    <location>
        <begin position="377"/>
        <end position="472"/>
    </location>
</feature>
<dbReference type="Gene3D" id="2.40.128.600">
    <property type="match status" value="1"/>
</dbReference>
<accession>A0AAV3WLQ1</accession>
<organism evidence="3 4">
    <name type="scientific">Microseira wollei NIES-4236</name>
    <dbReference type="NCBI Taxonomy" id="2530354"/>
    <lineage>
        <taxon>Bacteria</taxon>
        <taxon>Bacillati</taxon>
        <taxon>Cyanobacteriota</taxon>
        <taxon>Cyanophyceae</taxon>
        <taxon>Oscillatoriophycideae</taxon>
        <taxon>Aerosakkonematales</taxon>
        <taxon>Aerosakkonemataceae</taxon>
        <taxon>Microseira</taxon>
    </lineage>
</organism>
<dbReference type="InterPro" id="IPR050491">
    <property type="entry name" value="AmpC-like"/>
</dbReference>
<dbReference type="Gene3D" id="3.40.710.10">
    <property type="entry name" value="DD-peptidase/beta-lactamase superfamily"/>
    <property type="match status" value="1"/>
</dbReference>
<dbReference type="Pfam" id="PF11954">
    <property type="entry name" value="DUF3471"/>
    <property type="match status" value="1"/>
</dbReference>
<protein>
    <submittedName>
        <fullName evidence="3">Beta-lactamase</fullName>
    </submittedName>
</protein>
<name>A0AAV3WLQ1_9CYAN</name>
<dbReference type="RefSeq" id="WP_226588942.1">
    <property type="nucleotide sequence ID" value="NZ_BLAY01000145.1"/>
</dbReference>
<dbReference type="InterPro" id="IPR012338">
    <property type="entry name" value="Beta-lactam/transpept-like"/>
</dbReference>
<dbReference type="PANTHER" id="PTHR46825">
    <property type="entry name" value="D-ALANYL-D-ALANINE-CARBOXYPEPTIDASE/ENDOPEPTIDASE AMPH"/>
    <property type="match status" value="1"/>
</dbReference>
<dbReference type="SUPFAM" id="SSF56601">
    <property type="entry name" value="beta-lactamase/transpeptidase-like"/>
    <property type="match status" value="1"/>
</dbReference>
<evidence type="ECO:0000313" key="3">
    <source>
        <dbReference type="EMBL" id="GET42039.1"/>
    </source>
</evidence>
<evidence type="ECO:0000313" key="4">
    <source>
        <dbReference type="Proteomes" id="UP001050975"/>
    </source>
</evidence>